<evidence type="ECO:0000256" key="1">
    <source>
        <dbReference type="SAM" id="SignalP"/>
    </source>
</evidence>
<accession>A0A179FDJ3</accession>
<dbReference type="EMBL" id="LSBJ02000006">
    <property type="protein sequence ID" value="OAQ63133.1"/>
    <property type="molecule type" value="Genomic_DNA"/>
</dbReference>
<keyword evidence="3" id="KW-1185">Reference proteome</keyword>
<proteinExistence type="predicted"/>
<feature type="signal peptide" evidence="1">
    <location>
        <begin position="1"/>
        <end position="17"/>
    </location>
</feature>
<dbReference type="GeneID" id="28856284"/>
<evidence type="ECO:0000313" key="2">
    <source>
        <dbReference type="EMBL" id="OAQ63133.1"/>
    </source>
</evidence>
<evidence type="ECO:0008006" key="4">
    <source>
        <dbReference type="Google" id="ProtNLM"/>
    </source>
</evidence>
<dbReference type="RefSeq" id="XP_018140713.1">
    <property type="nucleotide sequence ID" value="XM_018292290.1"/>
</dbReference>
<feature type="chain" id="PRO_5008101557" description="GPI anchored cell wall protein" evidence="1">
    <location>
        <begin position="18"/>
        <end position="205"/>
    </location>
</feature>
<dbReference type="Proteomes" id="UP000078397">
    <property type="component" value="Unassembled WGS sequence"/>
</dbReference>
<name>A0A179FDJ3_METCM</name>
<reference evidence="2 3" key="1">
    <citation type="journal article" date="2016" name="PLoS Pathog.">
        <title>Biosynthesis of antibiotic leucinostatins in bio-control fungus Purpureocillium lilacinum and their inhibition on phytophthora revealed by genome mining.</title>
        <authorList>
            <person name="Wang G."/>
            <person name="Liu Z."/>
            <person name="Lin R."/>
            <person name="Li E."/>
            <person name="Mao Z."/>
            <person name="Ling J."/>
            <person name="Yang Y."/>
            <person name="Yin W.B."/>
            <person name="Xie B."/>
        </authorList>
    </citation>
    <scope>NUCLEOTIDE SEQUENCE [LARGE SCALE GENOMIC DNA]</scope>
    <source>
        <strain evidence="2">170</strain>
    </source>
</reference>
<dbReference type="AlphaFoldDB" id="A0A179FDJ3"/>
<organism evidence="2 3">
    <name type="scientific">Pochonia chlamydosporia 170</name>
    <dbReference type="NCBI Taxonomy" id="1380566"/>
    <lineage>
        <taxon>Eukaryota</taxon>
        <taxon>Fungi</taxon>
        <taxon>Dikarya</taxon>
        <taxon>Ascomycota</taxon>
        <taxon>Pezizomycotina</taxon>
        <taxon>Sordariomycetes</taxon>
        <taxon>Hypocreomycetidae</taxon>
        <taxon>Hypocreales</taxon>
        <taxon>Clavicipitaceae</taxon>
        <taxon>Pochonia</taxon>
    </lineage>
</organism>
<sequence length="205" mass="20418">MVRALPLLAALAGSALAADTTTINLLVLGDKSPFVGSVINADSSATTVAVKCPSKTPSDECGLPPDGATITQGEKTWQWNYGYSDSEQGIFTQKANCKLDPAKDVAACHVELTQGSVTSTSETTDTGYKTLMYPVTITAGVDKLSAAPGATVTTGGSNTAAQTTASNTASKTGAAASTSTNAGPVVTQNAVLAGVAAVVGGVFAL</sequence>
<comment type="caution">
    <text evidence="2">The sequence shown here is derived from an EMBL/GenBank/DDBJ whole genome shotgun (WGS) entry which is preliminary data.</text>
</comment>
<dbReference type="KEGG" id="pchm:VFPPC_14522"/>
<keyword evidence="1" id="KW-0732">Signal</keyword>
<dbReference type="PANTHER" id="PTHR40640">
    <property type="entry name" value="ANCHORED GLYCOPROTEIN, PUTATIVE (AFU_ORTHOLOGUE AFUA_8G04860)-RELATED"/>
    <property type="match status" value="1"/>
</dbReference>
<dbReference type="PANTHER" id="PTHR40640:SF1">
    <property type="entry name" value="ANCHORED GLYCOPROTEIN, PUTATIVE (AFU_ORTHOLOGUE AFUA_8G04860)-RELATED"/>
    <property type="match status" value="1"/>
</dbReference>
<evidence type="ECO:0000313" key="3">
    <source>
        <dbReference type="Proteomes" id="UP000078397"/>
    </source>
</evidence>
<protein>
    <recommendedName>
        <fullName evidence="4">GPI anchored cell wall protein</fullName>
    </recommendedName>
</protein>
<dbReference type="STRING" id="1380566.A0A179FDJ3"/>
<gene>
    <name evidence="2" type="ORF">VFPPC_14522</name>
</gene>
<dbReference type="OrthoDB" id="4991875at2759"/>